<dbReference type="SUPFAM" id="SSF53448">
    <property type="entry name" value="Nucleotide-diphospho-sugar transferases"/>
    <property type="match status" value="1"/>
</dbReference>
<feature type="repeat" description="TPR" evidence="1">
    <location>
        <begin position="194"/>
        <end position="227"/>
    </location>
</feature>
<evidence type="ECO:0000259" key="2">
    <source>
        <dbReference type="Pfam" id="PF00535"/>
    </source>
</evidence>
<dbReference type="InterPro" id="IPR029044">
    <property type="entry name" value="Nucleotide-diphossugar_trans"/>
</dbReference>
<organism evidence="3 4">
    <name type="scientific">Paenibacillus spiritus</name>
    <dbReference type="NCBI Taxonomy" id="2496557"/>
    <lineage>
        <taxon>Bacteria</taxon>
        <taxon>Bacillati</taxon>
        <taxon>Bacillota</taxon>
        <taxon>Bacilli</taxon>
        <taxon>Bacillales</taxon>
        <taxon>Paenibacillaceae</taxon>
        <taxon>Paenibacillus</taxon>
    </lineage>
</organism>
<dbReference type="Gene3D" id="1.25.40.10">
    <property type="entry name" value="Tetratricopeptide repeat domain"/>
    <property type="match status" value="2"/>
</dbReference>
<protein>
    <submittedName>
        <fullName evidence="3">Glycosyltransferase</fullName>
    </submittedName>
</protein>
<dbReference type="SUPFAM" id="SSF48452">
    <property type="entry name" value="TPR-like"/>
    <property type="match status" value="1"/>
</dbReference>
<dbReference type="InterPro" id="IPR001173">
    <property type="entry name" value="Glyco_trans_2-like"/>
</dbReference>
<dbReference type="PROSITE" id="PS50005">
    <property type="entry name" value="TPR"/>
    <property type="match status" value="1"/>
</dbReference>
<evidence type="ECO:0000313" key="3">
    <source>
        <dbReference type="EMBL" id="KAA8997981.1"/>
    </source>
</evidence>
<dbReference type="EMBL" id="VYKK01000028">
    <property type="protein sequence ID" value="KAA8997981.1"/>
    <property type="molecule type" value="Genomic_DNA"/>
</dbReference>
<keyword evidence="1" id="KW-0802">TPR repeat</keyword>
<dbReference type="RefSeq" id="WP_150459481.1">
    <property type="nucleotide sequence ID" value="NZ_VYKK01000028.1"/>
</dbReference>
<feature type="domain" description="Glycosyltransferase 2-like" evidence="2">
    <location>
        <begin position="8"/>
        <end position="95"/>
    </location>
</feature>
<keyword evidence="4" id="KW-1185">Reference proteome</keyword>
<reference evidence="3 4" key="1">
    <citation type="submission" date="2019-09" db="EMBL/GenBank/DDBJ databases">
        <title>Bacillus ochoae sp. nov., Paenibacillus whitsoniae sp. nov., Paenibacillus spiritus sp. nov. Isolated from the Mars Exploration Rover during spacecraft assembly.</title>
        <authorList>
            <person name="Seuylemezian A."/>
            <person name="Vaishampayan P."/>
        </authorList>
    </citation>
    <scope>NUCLEOTIDE SEQUENCE [LARGE SCALE GENOMIC DNA]</scope>
    <source>
        <strain evidence="3 4">MER_111</strain>
    </source>
</reference>
<proteinExistence type="predicted"/>
<dbReference type="PANTHER" id="PTHR43630:SF2">
    <property type="entry name" value="GLYCOSYLTRANSFERASE"/>
    <property type="match status" value="1"/>
</dbReference>
<dbReference type="Pfam" id="PF13181">
    <property type="entry name" value="TPR_8"/>
    <property type="match status" value="2"/>
</dbReference>
<dbReference type="InterPro" id="IPR019734">
    <property type="entry name" value="TPR_rpt"/>
</dbReference>
<keyword evidence="3" id="KW-0808">Transferase</keyword>
<evidence type="ECO:0000256" key="1">
    <source>
        <dbReference type="PROSITE-ProRule" id="PRU00339"/>
    </source>
</evidence>
<dbReference type="Pfam" id="PF00535">
    <property type="entry name" value="Glycos_transf_2"/>
    <property type="match status" value="1"/>
</dbReference>
<dbReference type="OrthoDB" id="9815923at2"/>
<dbReference type="CDD" id="cd02511">
    <property type="entry name" value="Beta4Glucosyltransferase"/>
    <property type="match status" value="1"/>
</dbReference>
<gene>
    <name evidence="3" type="ORF">F4V43_17160</name>
</gene>
<dbReference type="Gene3D" id="3.90.550.10">
    <property type="entry name" value="Spore Coat Polysaccharide Biosynthesis Protein SpsA, Chain A"/>
    <property type="match status" value="1"/>
</dbReference>
<sequence length="627" mass="71871">MNASIALCMIVKNEQQVLERCLDSVKHVVDEIIIVDTGSTDETLTIARRYTDKIYPFAWTDNFSDARNHSIRQATKDYILVLDADEYLDPESDLQAELASGLDFYLLPIKSYLSGGESSTHRAVRLFANRPELKYENHLHEHLNLLDHPQLTGGESARILIHHSGYLDEAMQEKDKIRRNLDLMKKAVRAHKDGYNLFNMGKSYMALEDYSRAIQCYKEAYPLSAGRIYLPELITKLSLCLGELGRNEEGLNILKDAVNLYPDETDMRYVQALLYKKAGYLKDAVAAYEACLKMGDRGSTVTEGAGSYKARVSLAEIYRNQRKWSEGFEQVLQALQVKSGYVQALRLYFEITLKAQIPAPNVLETIGQFSAVRTVEQLQTLLDVLYAQRHPLMEEILKAYQITAQPHIRMISKLYDRQYDAAYAEWQESGDAFPNEVGADLALLAYLRGDAELMKAAVPRLNASQREAKLLYKWIGEGTLDPKQMTSLVEELLVTVSERLLVLRENEAFGAVSRQLEQSKREVQCRLADILLDYGQDKAAFDLLVKLYENHPDEPRVLEPLGDLCCKLGYWDDAEVLYAKLKEQKPVYRSLERLYGLYESRRTFEGMRIVWQEIHERFPLSQWKLTL</sequence>
<dbReference type="InterPro" id="IPR011990">
    <property type="entry name" value="TPR-like_helical_dom_sf"/>
</dbReference>
<dbReference type="SMART" id="SM00028">
    <property type="entry name" value="TPR"/>
    <property type="match status" value="4"/>
</dbReference>
<name>A0A5J5FWP9_9BACL</name>
<dbReference type="Proteomes" id="UP000367750">
    <property type="component" value="Unassembled WGS sequence"/>
</dbReference>
<accession>A0A5J5FWP9</accession>
<dbReference type="GO" id="GO:0016740">
    <property type="term" value="F:transferase activity"/>
    <property type="evidence" value="ECO:0007669"/>
    <property type="project" value="UniProtKB-KW"/>
</dbReference>
<comment type="caution">
    <text evidence="3">The sequence shown here is derived from an EMBL/GenBank/DDBJ whole genome shotgun (WGS) entry which is preliminary data.</text>
</comment>
<evidence type="ECO:0000313" key="4">
    <source>
        <dbReference type="Proteomes" id="UP000367750"/>
    </source>
</evidence>
<dbReference type="AlphaFoldDB" id="A0A5J5FWP9"/>
<dbReference type="PANTHER" id="PTHR43630">
    <property type="entry name" value="POLY-BETA-1,6-N-ACETYL-D-GLUCOSAMINE SYNTHASE"/>
    <property type="match status" value="1"/>
</dbReference>